<comment type="catalytic activity">
    <reaction evidence="7 8">
        <text>shikimate + NADP(+) = 3-dehydroshikimate + NADPH + H(+)</text>
        <dbReference type="Rhea" id="RHEA:17737"/>
        <dbReference type="ChEBI" id="CHEBI:15378"/>
        <dbReference type="ChEBI" id="CHEBI:16630"/>
        <dbReference type="ChEBI" id="CHEBI:36208"/>
        <dbReference type="ChEBI" id="CHEBI:57783"/>
        <dbReference type="ChEBI" id="CHEBI:58349"/>
        <dbReference type="EC" id="1.1.1.25"/>
    </reaction>
</comment>
<feature type="domain" description="Shikimate dehydrogenase substrate binding N-terminal" evidence="10">
    <location>
        <begin position="11"/>
        <end position="93"/>
    </location>
</feature>
<dbReference type="RefSeq" id="WP_015798382.1">
    <property type="nucleotide sequence ID" value="NC_013124.1"/>
</dbReference>
<reference evidence="11 12" key="1">
    <citation type="journal article" date="2009" name="Stand. Genomic Sci.">
        <title>Complete genome sequence of Acidimicrobium ferrooxidans type strain (ICP).</title>
        <authorList>
            <person name="Clum A."/>
            <person name="Nolan M."/>
            <person name="Lang E."/>
            <person name="Glavina Del Rio T."/>
            <person name="Tice H."/>
            <person name="Copeland A."/>
            <person name="Cheng J.F."/>
            <person name="Lucas S."/>
            <person name="Chen F."/>
            <person name="Bruce D."/>
            <person name="Goodwin L."/>
            <person name="Pitluck S."/>
            <person name="Ivanova N."/>
            <person name="Mavrommatis K."/>
            <person name="Mikhailova N."/>
            <person name="Pati A."/>
            <person name="Chen A."/>
            <person name="Palaniappan K."/>
            <person name="Goker M."/>
            <person name="Spring S."/>
            <person name="Land M."/>
            <person name="Hauser L."/>
            <person name="Chang Y.J."/>
            <person name="Jeffries C.C."/>
            <person name="Chain P."/>
            <person name="Bristow J."/>
            <person name="Eisen J.A."/>
            <person name="Markowitz V."/>
            <person name="Hugenholtz P."/>
            <person name="Kyrpides N.C."/>
            <person name="Klenk H.P."/>
            <person name="Lapidus A."/>
        </authorList>
    </citation>
    <scope>NUCLEOTIDE SEQUENCE [LARGE SCALE GENOMIC DNA]</scope>
    <source>
        <strain evidence="12">DSM 10331 / JCM 15462 / NBRC 103882 / ICP</strain>
    </source>
</reference>
<dbReference type="AlphaFoldDB" id="C7LYT5"/>
<dbReference type="Pfam" id="PF08501">
    <property type="entry name" value="Shikimate_dh_N"/>
    <property type="match status" value="1"/>
</dbReference>
<feature type="binding site" evidence="8">
    <location>
        <position position="249"/>
    </location>
    <ligand>
        <name>shikimate</name>
        <dbReference type="ChEBI" id="CHEBI:36208"/>
    </ligand>
</feature>
<feature type="binding site" evidence="8">
    <location>
        <position position="66"/>
    </location>
    <ligand>
        <name>shikimate</name>
        <dbReference type="ChEBI" id="CHEBI:36208"/>
    </ligand>
</feature>
<feature type="domain" description="Quinate/shikimate 5-dehydrogenase/glutamyl-tRNA reductase" evidence="9">
    <location>
        <begin position="125"/>
        <end position="190"/>
    </location>
</feature>
<dbReference type="PANTHER" id="PTHR21089">
    <property type="entry name" value="SHIKIMATE DEHYDROGENASE"/>
    <property type="match status" value="1"/>
</dbReference>
<evidence type="ECO:0000256" key="3">
    <source>
        <dbReference type="ARBA" id="ARBA00022605"/>
    </source>
</evidence>
<dbReference type="Gene3D" id="3.40.50.10860">
    <property type="entry name" value="Leucine Dehydrogenase, chain A, domain 1"/>
    <property type="match status" value="1"/>
</dbReference>
<keyword evidence="4 8" id="KW-0521">NADP</keyword>
<dbReference type="EC" id="1.1.1.25" evidence="2 8"/>
<dbReference type="InterPro" id="IPR013708">
    <property type="entry name" value="Shikimate_DH-bd_N"/>
</dbReference>
<dbReference type="STRING" id="525909.Afer_0954"/>
<gene>
    <name evidence="8" type="primary">aroE</name>
    <name evidence="11" type="ordered locus">Afer_0954</name>
</gene>
<evidence type="ECO:0000259" key="10">
    <source>
        <dbReference type="Pfam" id="PF08501"/>
    </source>
</evidence>
<name>C7LYT5_ACIFD</name>
<dbReference type="InterPro" id="IPR006151">
    <property type="entry name" value="Shikm_DH/Glu-tRNA_Rdtase"/>
</dbReference>
<evidence type="ECO:0000259" key="9">
    <source>
        <dbReference type="Pfam" id="PF01488"/>
    </source>
</evidence>
<dbReference type="CDD" id="cd01065">
    <property type="entry name" value="NAD_bind_Shikimate_DH"/>
    <property type="match status" value="1"/>
</dbReference>
<comment type="subunit">
    <text evidence="8">Homodimer.</text>
</comment>
<comment type="pathway">
    <text evidence="1 8">Metabolic intermediate biosynthesis; chorismate biosynthesis; chorismate from D-erythrose 4-phosphate and phosphoenolpyruvate: step 4/7.</text>
</comment>
<feature type="binding site" evidence="8">
    <location>
        <begin position="132"/>
        <end position="136"/>
    </location>
    <ligand>
        <name>NADP(+)</name>
        <dbReference type="ChEBI" id="CHEBI:58349"/>
    </ligand>
</feature>
<dbReference type="GO" id="GO:0008652">
    <property type="term" value="P:amino acid biosynthetic process"/>
    <property type="evidence" value="ECO:0007669"/>
    <property type="project" value="UniProtKB-KW"/>
</dbReference>
<feature type="binding site" evidence="8">
    <location>
        <position position="221"/>
    </location>
    <ligand>
        <name>shikimate</name>
        <dbReference type="ChEBI" id="CHEBI:36208"/>
    </ligand>
</feature>
<dbReference type="InterPro" id="IPR046346">
    <property type="entry name" value="Aminoacid_DH-like_N_sf"/>
</dbReference>
<dbReference type="Pfam" id="PF01488">
    <property type="entry name" value="Shikimate_DH"/>
    <property type="match status" value="1"/>
</dbReference>
<feature type="binding site" evidence="8">
    <location>
        <position position="242"/>
    </location>
    <ligand>
        <name>NADP(+)</name>
        <dbReference type="ChEBI" id="CHEBI:58349"/>
    </ligand>
</feature>
<dbReference type="NCBIfam" id="TIGR00507">
    <property type="entry name" value="aroE"/>
    <property type="match status" value="1"/>
</dbReference>
<accession>C7LYT5</accession>
<dbReference type="GO" id="GO:0004764">
    <property type="term" value="F:shikimate 3-dehydrogenase (NADP+) activity"/>
    <property type="evidence" value="ECO:0007669"/>
    <property type="project" value="UniProtKB-UniRule"/>
</dbReference>
<dbReference type="GO" id="GO:0050661">
    <property type="term" value="F:NADP binding"/>
    <property type="evidence" value="ECO:0007669"/>
    <property type="project" value="InterPro"/>
</dbReference>
<evidence type="ECO:0000313" key="12">
    <source>
        <dbReference type="Proteomes" id="UP000000771"/>
    </source>
</evidence>
<dbReference type="InterPro" id="IPR036291">
    <property type="entry name" value="NAD(P)-bd_dom_sf"/>
</dbReference>
<proteinExistence type="inferred from homology"/>
<comment type="function">
    <text evidence="8">Involved in the biosynthesis of the chorismate, which leads to the biosynthesis of aromatic amino acids. Catalyzes the reversible NADPH linked reduction of 3-dehydroshikimate (DHSA) to yield shikimate (SA).</text>
</comment>
<dbReference type="Proteomes" id="UP000000771">
    <property type="component" value="Chromosome"/>
</dbReference>
<keyword evidence="6 8" id="KW-0057">Aromatic amino acid biosynthesis</keyword>
<dbReference type="Gene3D" id="3.40.50.720">
    <property type="entry name" value="NAD(P)-binding Rossmann-like Domain"/>
    <property type="match status" value="1"/>
</dbReference>
<evidence type="ECO:0000256" key="1">
    <source>
        <dbReference type="ARBA" id="ARBA00004871"/>
    </source>
</evidence>
<keyword evidence="3 8" id="KW-0028">Amino-acid biosynthesis</keyword>
<dbReference type="GO" id="GO:0005829">
    <property type="term" value="C:cytosol"/>
    <property type="evidence" value="ECO:0007669"/>
    <property type="project" value="TreeGrafter"/>
</dbReference>
<dbReference type="HOGENOM" id="CLU_044063_0_1_11"/>
<feature type="binding site" evidence="8">
    <location>
        <position position="219"/>
    </location>
    <ligand>
        <name>NADP(+)</name>
        <dbReference type="ChEBI" id="CHEBI:58349"/>
    </ligand>
</feature>
<sequence length="278" mass="28019">MRRADPELLGVIGHPIAHSLSPAIHAAAARAEGRRFAYHAFDVEPAALAAAIGGLVVLGARGVNVTVPHKVAAAALVDRLEPEARATRSVNTITIEDDGTLTGATSDVEGVLTSVRDDLGLEVGGLRVVVVGAGGAARATVYALLQAGAASVGILARDVARAAELARSLGGSVVTAHDDGAAADLVVQATSVGMAGGPDPAGSAVPDWLLDRAGAVLDLVYRPSVTPLLEAARRRGLPAANGLTMLAAQARGSYRRWFGDAPSLSVFVGAAREAAAEG</sequence>
<feature type="binding site" evidence="8">
    <location>
        <position position="107"/>
    </location>
    <ligand>
        <name>shikimate</name>
        <dbReference type="ChEBI" id="CHEBI:36208"/>
    </ligand>
</feature>
<evidence type="ECO:0000256" key="5">
    <source>
        <dbReference type="ARBA" id="ARBA00023002"/>
    </source>
</evidence>
<evidence type="ECO:0000256" key="2">
    <source>
        <dbReference type="ARBA" id="ARBA00012962"/>
    </source>
</evidence>
<dbReference type="UniPathway" id="UPA00053">
    <property type="reaction ID" value="UER00087"/>
</dbReference>
<dbReference type="eggNOG" id="COG0169">
    <property type="taxonomic scope" value="Bacteria"/>
</dbReference>
<dbReference type="GO" id="GO:0009423">
    <property type="term" value="P:chorismate biosynthetic process"/>
    <property type="evidence" value="ECO:0007669"/>
    <property type="project" value="UniProtKB-UniRule"/>
</dbReference>
<feature type="active site" description="Proton acceptor" evidence="8">
    <location>
        <position position="70"/>
    </location>
</feature>
<evidence type="ECO:0000313" key="11">
    <source>
        <dbReference type="EMBL" id="ACU53893.1"/>
    </source>
</evidence>
<dbReference type="SUPFAM" id="SSF51735">
    <property type="entry name" value="NAD(P)-binding Rossmann-fold domains"/>
    <property type="match status" value="1"/>
</dbReference>
<evidence type="ECO:0000256" key="4">
    <source>
        <dbReference type="ARBA" id="ARBA00022857"/>
    </source>
</evidence>
<dbReference type="GO" id="GO:0009073">
    <property type="term" value="P:aromatic amino acid family biosynthetic process"/>
    <property type="evidence" value="ECO:0007669"/>
    <property type="project" value="UniProtKB-KW"/>
</dbReference>
<evidence type="ECO:0000256" key="7">
    <source>
        <dbReference type="ARBA" id="ARBA00049442"/>
    </source>
</evidence>
<evidence type="ECO:0000256" key="6">
    <source>
        <dbReference type="ARBA" id="ARBA00023141"/>
    </source>
</evidence>
<dbReference type="HAMAP" id="MF_00222">
    <property type="entry name" value="Shikimate_DH_AroE"/>
    <property type="match status" value="1"/>
</dbReference>
<comment type="caution">
    <text evidence="8">Lacks conserved residue(s) required for the propagation of feature annotation.</text>
</comment>
<keyword evidence="5 8" id="KW-0560">Oxidoreductase</keyword>
<feature type="binding site" evidence="8">
    <location>
        <begin position="19"/>
        <end position="21"/>
    </location>
    <ligand>
        <name>shikimate</name>
        <dbReference type="ChEBI" id="CHEBI:36208"/>
    </ligand>
</feature>
<keyword evidence="12" id="KW-1185">Reference proteome</keyword>
<comment type="similarity">
    <text evidence="8">Belongs to the shikimate dehydrogenase family.</text>
</comment>
<evidence type="ECO:0000256" key="8">
    <source>
        <dbReference type="HAMAP-Rule" id="MF_00222"/>
    </source>
</evidence>
<dbReference type="GO" id="GO:0019632">
    <property type="term" value="P:shikimate metabolic process"/>
    <property type="evidence" value="ECO:0007669"/>
    <property type="project" value="InterPro"/>
</dbReference>
<protein>
    <recommendedName>
        <fullName evidence="2 8">Shikimate dehydrogenase (NADP(+))</fullName>
        <shortName evidence="8">SDH</shortName>
        <ecNumber evidence="2 8">1.1.1.25</ecNumber>
    </recommendedName>
</protein>
<dbReference type="KEGG" id="afo:Afer_0954"/>
<dbReference type="InterPro" id="IPR022893">
    <property type="entry name" value="Shikimate_DH_fam"/>
</dbReference>
<organism evidence="11 12">
    <name type="scientific">Acidimicrobium ferrooxidans (strain DSM 10331 / JCM 15462 / NBRC 103882 / ICP)</name>
    <dbReference type="NCBI Taxonomy" id="525909"/>
    <lineage>
        <taxon>Bacteria</taxon>
        <taxon>Bacillati</taxon>
        <taxon>Actinomycetota</taxon>
        <taxon>Acidimicrobiia</taxon>
        <taxon>Acidimicrobiales</taxon>
        <taxon>Acidimicrobiaceae</taxon>
        <taxon>Acidimicrobium</taxon>
    </lineage>
</organism>
<dbReference type="SUPFAM" id="SSF53223">
    <property type="entry name" value="Aminoacid dehydrogenase-like, N-terminal domain"/>
    <property type="match status" value="1"/>
</dbReference>
<dbReference type="EMBL" id="CP001631">
    <property type="protein sequence ID" value="ACU53893.1"/>
    <property type="molecule type" value="Genomic_DNA"/>
</dbReference>
<dbReference type="InterPro" id="IPR011342">
    <property type="entry name" value="Shikimate_DH"/>
</dbReference>
<feature type="binding site" evidence="8">
    <location>
        <position position="91"/>
    </location>
    <ligand>
        <name>shikimate</name>
        <dbReference type="ChEBI" id="CHEBI:36208"/>
    </ligand>
</feature>
<dbReference type="PANTHER" id="PTHR21089:SF1">
    <property type="entry name" value="BIFUNCTIONAL 3-DEHYDROQUINATE DEHYDRATASE_SHIKIMATE DEHYDROGENASE, CHLOROPLASTIC"/>
    <property type="match status" value="1"/>
</dbReference>